<dbReference type="GO" id="GO:0010309">
    <property type="term" value="F:acireductone dioxygenase [iron(II)-requiring] activity"/>
    <property type="evidence" value="ECO:0007669"/>
    <property type="project" value="UniProtKB-UniRule"/>
</dbReference>
<dbReference type="GO" id="GO:0010308">
    <property type="term" value="F:acireductone dioxygenase (Ni2+-requiring) activity"/>
    <property type="evidence" value="ECO:0007669"/>
    <property type="project" value="UniProtKB-UniRule"/>
</dbReference>
<protein>
    <recommendedName>
        <fullName evidence="11">Acireductone dioxygenase</fullName>
    </recommendedName>
    <alternativeName>
        <fullName evidence="11">Acireductone dioxygenase (Fe(2+)-requiring)</fullName>
        <shortName evidence="11">ARD'</shortName>
        <shortName evidence="11">Fe-ARD</shortName>
        <ecNumber evidence="11">1.13.11.54</ecNumber>
    </alternativeName>
    <alternativeName>
        <fullName evidence="11">Acireductone dioxygenase (Ni(2+)-requiring)</fullName>
        <shortName evidence="11">ARD</shortName>
        <shortName evidence="11">Ni-ARD</shortName>
        <ecNumber evidence="11">1.13.11.53</ecNumber>
    </alternativeName>
</protein>
<evidence type="ECO:0000256" key="6">
    <source>
        <dbReference type="ARBA" id="ARBA00022964"/>
    </source>
</evidence>
<comment type="subcellular location">
    <subcellularLocation>
        <location evidence="11">Cytoplasm</location>
    </subcellularLocation>
    <subcellularLocation>
        <location evidence="11">Nucleus</location>
    </subcellularLocation>
</comment>
<dbReference type="EC" id="1.13.11.54" evidence="11"/>
<keyword evidence="8 11" id="KW-0408">Iron</keyword>
<feature type="binding site" evidence="11">
    <location>
        <position position="91"/>
    </location>
    <ligand>
        <name>Fe(2+)</name>
        <dbReference type="ChEBI" id="CHEBI:29033"/>
        <note>for iron-dependent acireductone dioxygenase activity</note>
    </ligand>
</feature>
<accession>A0A8S4GAC7</accession>
<dbReference type="GO" id="GO:0005737">
    <property type="term" value="C:cytoplasm"/>
    <property type="evidence" value="ECO:0007669"/>
    <property type="project" value="UniProtKB-SubCell"/>
</dbReference>
<evidence type="ECO:0000256" key="11">
    <source>
        <dbReference type="HAMAP-Rule" id="MF_03154"/>
    </source>
</evidence>
<feature type="region of interest" description="Disordered" evidence="12">
    <location>
        <begin position="1"/>
        <end position="21"/>
    </location>
</feature>
<dbReference type="GO" id="GO:0019509">
    <property type="term" value="P:L-methionine salvage from methylthioadenosine"/>
    <property type="evidence" value="ECO:0007669"/>
    <property type="project" value="UniProtKB-UniRule"/>
</dbReference>
<evidence type="ECO:0000256" key="9">
    <source>
        <dbReference type="ARBA" id="ARBA00023167"/>
    </source>
</evidence>
<dbReference type="EMBL" id="CAJHNJ030000161">
    <property type="protein sequence ID" value="CAG9136814.1"/>
    <property type="molecule type" value="Genomic_DNA"/>
</dbReference>
<keyword evidence="5 11" id="KW-0479">Metal-binding</keyword>
<dbReference type="Pfam" id="PF03079">
    <property type="entry name" value="ARD"/>
    <property type="match status" value="1"/>
</dbReference>
<feature type="binding site" evidence="11">
    <location>
        <position position="91"/>
    </location>
    <ligand>
        <name>Ni(2+)</name>
        <dbReference type="ChEBI" id="CHEBI:49786"/>
        <note>for nickel-dependent acireductone dioxygenase activity</note>
    </ligand>
</feature>
<dbReference type="Gene3D" id="2.60.120.10">
    <property type="entry name" value="Jelly Rolls"/>
    <property type="match status" value="1"/>
</dbReference>
<dbReference type="InterPro" id="IPR027496">
    <property type="entry name" value="ARD_euk"/>
</dbReference>
<keyword evidence="10 11" id="KW-0539">Nucleus</keyword>
<dbReference type="GO" id="GO:0005506">
    <property type="term" value="F:iron ion binding"/>
    <property type="evidence" value="ECO:0007669"/>
    <property type="project" value="UniProtKB-UniRule"/>
</dbReference>
<feature type="binding site" evidence="11">
    <location>
        <position position="130"/>
    </location>
    <ligand>
        <name>Fe(2+)</name>
        <dbReference type="ChEBI" id="CHEBI:29033"/>
        <note>for iron-dependent acireductone dioxygenase activity</note>
    </ligand>
</feature>
<evidence type="ECO:0000256" key="2">
    <source>
        <dbReference type="ARBA" id="ARBA00022490"/>
    </source>
</evidence>
<dbReference type="Proteomes" id="UP000653454">
    <property type="component" value="Unassembled WGS sequence"/>
</dbReference>
<evidence type="ECO:0000256" key="4">
    <source>
        <dbReference type="ARBA" id="ARBA00022605"/>
    </source>
</evidence>
<keyword evidence="7 11" id="KW-0560">Oxidoreductase</keyword>
<feature type="binding site" evidence="11">
    <location>
        <position position="85"/>
    </location>
    <ligand>
        <name>Ni(2+)</name>
        <dbReference type="ChEBI" id="CHEBI:49786"/>
        <note>for nickel-dependent acireductone dioxygenase activity</note>
    </ligand>
</feature>
<dbReference type="GO" id="GO:0005634">
    <property type="term" value="C:nucleus"/>
    <property type="evidence" value="ECO:0007669"/>
    <property type="project" value="UniProtKB-SubCell"/>
</dbReference>
<dbReference type="GO" id="GO:0016151">
    <property type="term" value="F:nickel cation binding"/>
    <property type="evidence" value="ECO:0007669"/>
    <property type="project" value="UniProtKB-UniRule"/>
</dbReference>
<comment type="cofactor">
    <cofactor evidence="11">
        <name>Fe(2+)</name>
        <dbReference type="ChEBI" id="CHEBI:29033"/>
    </cofactor>
    <cofactor evidence="11">
        <name>Ni(2+)</name>
        <dbReference type="ChEBI" id="CHEBI:49786"/>
    </cofactor>
    <text evidence="11">Binds either 1 Fe or Ni cation per monomer. Iron-binding promotes an acireductone dioxygenase reaction producing 2-keto-4-methylthiobutyrate, while nickel-binding promotes an acireductone dioxygenase reaction producing 3-(methylsulfanyl)propanoate.</text>
</comment>
<dbReference type="PANTHER" id="PTHR23418">
    <property type="entry name" value="ACIREDUCTONE DIOXYGENASE"/>
    <property type="match status" value="1"/>
</dbReference>
<dbReference type="PANTHER" id="PTHR23418:SF0">
    <property type="entry name" value="ACIREDUCTONE DIOXYGENASE"/>
    <property type="match status" value="1"/>
</dbReference>
<evidence type="ECO:0000256" key="10">
    <source>
        <dbReference type="ARBA" id="ARBA00023242"/>
    </source>
</evidence>
<reference evidence="13" key="1">
    <citation type="submission" date="2020-11" db="EMBL/GenBank/DDBJ databases">
        <authorList>
            <person name="Whiteford S."/>
        </authorList>
    </citation>
    <scope>NUCLEOTIDE SEQUENCE</scope>
</reference>
<evidence type="ECO:0000256" key="8">
    <source>
        <dbReference type="ARBA" id="ARBA00023004"/>
    </source>
</evidence>
<feature type="binding site" evidence="11">
    <location>
        <position position="130"/>
    </location>
    <ligand>
        <name>Ni(2+)</name>
        <dbReference type="ChEBI" id="CHEBI:49786"/>
        <note>for nickel-dependent acireductone dioxygenase activity</note>
    </ligand>
</feature>
<evidence type="ECO:0000256" key="3">
    <source>
        <dbReference type="ARBA" id="ARBA00022596"/>
    </source>
</evidence>
<comment type="catalytic activity">
    <reaction evidence="1 11">
        <text>1,2-dihydroxy-5-(methylsulfanyl)pent-1-en-3-one + O2 = 4-methylsulfanyl-2-oxobutanoate + formate + 2 H(+)</text>
        <dbReference type="Rhea" id="RHEA:24504"/>
        <dbReference type="ChEBI" id="CHEBI:15378"/>
        <dbReference type="ChEBI" id="CHEBI:15379"/>
        <dbReference type="ChEBI" id="CHEBI:15740"/>
        <dbReference type="ChEBI" id="CHEBI:16723"/>
        <dbReference type="ChEBI" id="CHEBI:49252"/>
        <dbReference type="EC" id="1.13.11.54"/>
    </reaction>
</comment>
<dbReference type="HAMAP" id="MF_03154">
    <property type="entry name" value="Salvage_MtnD_euk"/>
    <property type="match status" value="1"/>
</dbReference>
<comment type="similarity">
    <text evidence="11">Belongs to the acireductone dioxygenase (ARD) family.</text>
</comment>
<name>A0A8S4GAC7_PLUXY</name>
<sequence length="181" mass="21448">MVRAWYFNDDGSDRRSKHRKDPPEYVSVEELFTNVGVECYRIDVSTYDNDCILAEIKKKRGYKYEDQLICTKENFNNIKSYYKEHKHAEEEMRLVYAGSGYFDVRDHQERWIRMFVSAGDMVVIPSGCYHRFTHDYNEYIHLKRFFLNDPVWKATLRSAGEGDSRPTHATPVQQELLQAAN</sequence>
<keyword evidence="3 11" id="KW-0533">Nickel</keyword>
<dbReference type="InterPro" id="IPR011051">
    <property type="entry name" value="RmlC_Cupin_sf"/>
</dbReference>
<comment type="function">
    <text evidence="11">Catalyzes 2 different reactions between oxygen and the acireductone 1,2-dihydroxy-3-keto-5-methylthiopentene (DHK-MTPene) depending upon the metal bound in the active site. Fe-containing acireductone dioxygenase (Fe-ARD) produces formate and 2-keto-4-methylthiobutyrate (KMTB), the alpha-ketoacid precursor of methionine in the methionine recycle pathway. Ni-containing acireductone dioxygenase (Ni-ARD) produces methylthiopropionate, carbon monoxide and formate, and does not lie on the methionine recycle pathway.</text>
</comment>
<keyword evidence="4 11" id="KW-0028">Amino-acid biosynthesis</keyword>
<comment type="pathway">
    <text evidence="11">Amino-acid biosynthesis; L-methionine biosynthesis via salvage pathway; L-methionine from S-methyl-5-thio-alpha-D-ribose 1-phosphate: step 5/6.</text>
</comment>
<keyword evidence="2 11" id="KW-0963">Cytoplasm</keyword>
<keyword evidence="9 11" id="KW-0486">Methionine biosynthesis</keyword>
<comment type="caution">
    <text evidence="13">The sequence shown here is derived from an EMBL/GenBank/DDBJ whole genome shotgun (WGS) entry which is preliminary data.</text>
</comment>
<dbReference type="InterPro" id="IPR004313">
    <property type="entry name" value="ARD"/>
</dbReference>
<feature type="binding site" evidence="11">
    <location>
        <position position="87"/>
    </location>
    <ligand>
        <name>Ni(2+)</name>
        <dbReference type="ChEBI" id="CHEBI:49786"/>
        <note>for nickel-dependent acireductone dioxygenase activity</note>
    </ligand>
</feature>
<dbReference type="CDD" id="cd02232">
    <property type="entry name" value="cupin_ARD"/>
    <property type="match status" value="1"/>
</dbReference>
<feature type="binding site" evidence="11">
    <location>
        <position position="87"/>
    </location>
    <ligand>
        <name>Fe(2+)</name>
        <dbReference type="ChEBI" id="CHEBI:29033"/>
        <note>for iron-dependent acireductone dioxygenase activity</note>
    </ligand>
</feature>
<evidence type="ECO:0000256" key="5">
    <source>
        <dbReference type="ARBA" id="ARBA00022723"/>
    </source>
</evidence>
<evidence type="ECO:0000313" key="13">
    <source>
        <dbReference type="EMBL" id="CAG9136814.1"/>
    </source>
</evidence>
<evidence type="ECO:0000256" key="1">
    <source>
        <dbReference type="ARBA" id="ARBA00000428"/>
    </source>
</evidence>
<evidence type="ECO:0000256" key="12">
    <source>
        <dbReference type="SAM" id="MobiDB-lite"/>
    </source>
</evidence>
<dbReference type="EC" id="1.13.11.53" evidence="11"/>
<dbReference type="FunFam" id="2.60.120.10:FF:000099">
    <property type="entry name" value="1,2-dihydroxy-3-keto-5-methylthiopentene dioxygenase"/>
    <property type="match status" value="1"/>
</dbReference>
<gene>
    <name evidence="13" type="ORF">PLXY2_LOCUS15066</name>
</gene>
<organism evidence="13 14">
    <name type="scientific">Plutella xylostella</name>
    <name type="common">Diamondback moth</name>
    <name type="synonym">Plutella maculipennis</name>
    <dbReference type="NCBI Taxonomy" id="51655"/>
    <lineage>
        <taxon>Eukaryota</taxon>
        <taxon>Metazoa</taxon>
        <taxon>Ecdysozoa</taxon>
        <taxon>Arthropoda</taxon>
        <taxon>Hexapoda</taxon>
        <taxon>Insecta</taxon>
        <taxon>Pterygota</taxon>
        <taxon>Neoptera</taxon>
        <taxon>Endopterygota</taxon>
        <taxon>Lepidoptera</taxon>
        <taxon>Glossata</taxon>
        <taxon>Ditrysia</taxon>
        <taxon>Yponomeutoidea</taxon>
        <taxon>Plutellidae</taxon>
        <taxon>Plutella</taxon>
    </lineage>
</organism>
<keyword evidence="14" id="KW-1185">Reference proteome</keyword>
<feature type="binding site" evidence="11">
    <location>
        <position position="85"/>
    </location>
    <ligand>
        <name>Fe(2+)</name>
        <dbReference type="ChEBI" id="CHEBI:29033"/>
        <note>for iron-dependent acireductone dioxygenase activity</note>
    </ligand>
</feature>
<dbReference type="InterPro" id="IPR014710">
    <property type="entry name" value="RmlC-like_jellyroll"/>
</dbReference>
<evidence type="ECO:0000313" key="14">
    <source>
        <dbReference type="Proteomes" id="UP000653454"/>
    </source>
</evidence>
<keyword evidence="6 11" id="KW-0223">Dioxygenase</keyword>
<proteinExistence type="inferred from homology"/>
<comment type="catalytic activity">
    <reaction evidence="11">
        <text>1,2-dihydroxy-5-(methylsulfanyl)pent-1-en-3-one + O2 = 3-(methylsulfanyl)propanoate + CO + formate + 2 H(+)</text>
        <dbReference type="Rhea" id="RHEA:14161"/>
        <dbReference type="ChEBI" id="CHEBI:15378"/>
        <dbReference type="ChEBI" id="CHEBI:15379"/>
        <dbReference type="ChEBI" id="CHEBI:15740"/>
        <dbReference type="ChEBI" id="CHEBI:17245"/>
        <dbReference type="ChEBI" id="CHEBI:49016"/>
        <dbReference type="ChEBI" id="CHEBI:49252"/>
        <dbReference type="EC" id="1.13.11.53"/>
    </reaction>
</comment>
<evidence type="ECO:0000256" key="7">
    <source>
        <dbReference type="ARBA" id="ARBA00023002"/>
    </source>
</evidence>
<dbReference type="SUPFAM" id="SSF51182">
    <property type="entry name" value="RmlC-like cupins"/>
    <property type="match status" value="1"/>
</dbReference>
<dbReference type="AlphaFoldDB" id="A0A8S4GAC7"/>